<dbReference type="Proteomes" id="UP000251800">
    <property type="component" value="Unassembled WGS sequence"/>
</dbReference>
<dbReference type="PANTHER" id="PTHR44086:SF10">
    <property type="entry name" value="THIOSULFATE SULFURTRANSFERASE_RHODANESE-LIKE DOMAIN-CONTAINING PROTEIN 3"/>
    <property type="match status" value="1"/>
</dbReference>
<dbReference type="Gene3D" id="3.40.250.10">
    <property type="entry name" value="Rhodanese-like domain"/>
    <property type="match status" value="1"/>
</dbReference>
<sequence length="113" mass="11913">MVRRAKGLAGTLSPEEVAKLHREGAILIDVREPTETASGQIRGAHAVPRGTLEFSIGDVTDDHDARLVTYCSAGSRAALAAATLKQMGYAGAIASEAGFEELRKTGLPIEHDD</sequence>
<dbReference type="EMBL" id="QEQK01000007">
    <property type="protein sequence ID" value="PWN56140.1"/>
    <property type="molecule type" value="Genomic_DNA"/>
</dbReference>
<keyword evidence="3" id="KW-1185">Reference proteome</keyword>
<dbReference type="OrthoDB" id="9791096at2"/>
<dbReference type="Pfam" id="PF00581">
    <property type="entry name" value="Rhodanese"/>
    <property type="match status" value="1"/>
</dbReference>
<reference evidence="2 3" key="1">
    <citation type="submission" date="2018-05" db="EMBL/GenBank/DDBJ databases">
        <title>Abyssibacter profundi OUC007T gen. nov., sp. nov, a marine bacterium isolated from seawater of the Mariana Trench.</title>
        <authorList>
            <person name="Zhou S."/>
        </authorList>
    </citation>
    <scope>NUCLEOTIDE SEQUENCE [LARGE SCALE GENOMIC DNA]</scope>
    <source>
        <strain evidence="2 3">OUC007</strain>
    </source>
</reference>
<evidence type="ECO:0000313" key="2">
    <source>
        <dbReference type="EMBL" id="PWN56140.1"/>
    </source>
</evidence>
<dbReference type="PROSITE" id="PS50206">
    <property type="entry name" value="RHODANESE_3"/>
    <property type="match status" value="1"/>
</dbReference>
<dbReference type="AlphaFoldDB" id="A0A363UL43"/>
<organism evidence="2 3">
    <name type="scientific">Abyssibacter profundi</name>
    <dbReference type="NCBI Taxonomy" id="2182787"/>
    <lineage>
        <taxon>Bacteria</taxon>
        <taxon>Pseudomonadati</taxon>
        <taxon>Pseudomonadota</taxon>
        <taxon>Gammaproteobacteria</taxon>
        <taxon>Chromatiales</taxon>
        <taxon>Oceanococcaceae</taxon>
        <taxon>Abyssibacter</taxon>
    </lineage>
</organism>
<proteinExistence type="predicted"/>
<accession>A0A363UL43</accession>
<evidence type="ECO:0000259" key="1">
    <source>
        <dbReference type="PROSITE" id="PS50206"/>
    </source>
</evidence>
<comment type="caution">
    <text evidence="2">The sequence shown here is derived from an EMBL/GenBank/DDBJ whole genome shotgun (WGS) entry which is preliminary data.</text>
</comment>
<dbReference type="SMART" id="SM00450">
    <property type="entry name" value="RHOD"/>
    <property type="match status" value="1"/>
</dbReference>
<gene>
    <name evidence="2" type="ORF">DEH80_09920</name>
</gene>
<feature type="domain" description="Rhodanese" evidence="1">
    <location>
        <begin position="21"/>
        <end position="111"/>
    </location>
</feature>
<name>A0A363UL43_9GAMM</name>
<protein>
    <recommendedName>
        <fullName evidence="1">Rhodanese domain-containing protein</fullName>
    </recommendedName>
</protein>
<dbReference type="SUPFAM" id="SSF52821">
    <property type="entry name" value="Rhodanese/Cell cycle control phosphatase"/>
    <property type="match status" value="1"/>
</dbReference>
<dbReference type="InterPro" id="IPR036873">
    <property type="entry name" value="Rhodanese-like_dom_sf"/>
</dbReference>
<evidence type="ECO:0000313" key="3">
    <source>
        <dbReference type="Proteomes" id="UP000251800"/>
    </source>
</evidence>
<dbReference type="PANTHER" id="PTHR44086">
    <property type="entry name" value="THIOSULFATE SULFURTRANSFERASE RDL2, MITOCHONDRIAL-RELATED"/>
    <property type="match status" value="1"/>
</dbReference>
<dbReference type="GO" id="GO:0004792">
    <property type="term" value="F:thiosulfate-cyanide sulfurtransferase activity"/>
    <property type="evidence" value="ECO:0007669"/>
    <property type="project" value="TreeGrafter"/>
</dbReference>
<dbReference type="InterPro" id="IPR001763">
    <property type="entry name" value="Rhodanese-like_dom"/>
</dbReference>